<dbReference type="InterPro" id="IPR052336">
    <property type="entry name" value="MlaD_Phospholipid_Transporter"/>
</dbReference>
<dbReference type="GO" id="GO:0005576">
    <property type="term" value="C:extracellular region"/>
    <property type="evidence" value="ECO:0007669"/>
    <property type="project" value="TreeGrafter"/>
</dbReference>
<keyword evidence="1" id="KW-0812">Transmembrane</keyword>
<evidence type="ECO:0000313" key="5">
    <source>
        <dbReference type="Proteomes" id="UP000539313"/>
    </source>
</evidence>
<name>A0A7W3RBM8_9ACTN</name>
<dbReference type="EMBL" id="JACJII010000001">
    <property type="protein sequence ID" value="MBA9007603.1"/>
    <property type="molecule type" value="Genomic_DNA"/>
</dbReference>
<keyword evidence="1" id="KW-1133">Transmembrane helix</keyword>
<organism evidence="4 5">
    <name type="scientific">Thermomonospora cellulosilytica</name>
    <dbReference type="NCBI Taxonomy" id="1411118"/>
    <lineage>
        <taxon>Bacteria</taxon>
        <taxon>Bacillati</taxon>
        <taxon>Actinomycetota</taxon>
        <taxon>Actinomycetes</taxon>
        <taxon>Streptosporangiales</taxon>
        <taxon>Thermomonosporaceae</taxon>
        <taxon>Thermomonospora</taxon>
    </lineage>
</organism>
<dbReference type="RefSeq" id="WP_182708122.1">
    <property type="nucleotide sequence ID" value="NZ_JACJII010000001.1"/>
</dbReference>
<dbReference type="InterPro" id="IPR024516">
    <property type="entry name" value="Mce_C"/>
</dbReference>
<dbReference type="Pfam" id="PF11887">
    <property type="entry name" value="Mce4_CUP1"/>
    <property type="match status" value="1"/>
</dbReference>
<sequence length="351" mass="37238">MSDDNLSLRSRLLYGAIGTAVLVGGAAYALAGTQPDHDGARYYHAVFGRAGQGLDDRSDVKIRGITVGGVDSVALRPDGRVRVRVRIDDRDVRITRDALASIEPVSVFGPKDVAIDLGPAAGRGPFLDEGGTIARTEDPEELADVAWPAYRLTGALDPQDISTLLHTFSEGLHGQGPALRRSIDNGTKLLEVVHNRRAELQRLIDDVAALSGTLGGRGAVITGLAGDFTAVSGVISDRPDKIEQLLEQAGRLSDQLSGTLARHGDDIAGLIDGGSRAVEVLYQEQHEIPTLIDGLNGFFGLLSDIIRVPGPENSLLAQTVAYLPLDICKIFVDACTVGGDRTYLRLPGAPR</sequence>
<feature type="domain" description="Mammalian cell entry C-terminal" evidence="3">
    <location>
        <begin position="127"/>
        <end position="297"/>
    </location>
</feature>
<comment type="caution">
    <text evidence="4">The sequence shown here is derived from an EMBL/GenBank/DDBJ whole genome shotgun (WGS) entry which is preliminary data.</text>
</comment>
<feature type="transmembrane region" description="Helical" evidence="1">
    <location>
        <begin position="12"/>
        <end position="31"/>
    </location>
</feature>
<evidence type="ECO:0000256" key="1">
    <source>
        <dbReference type="SAM" id="Phobius"/>
    </source>
</evidence>
<dbReference type="Proteomes" id="UP000539313">
    <property type="component" value="Unassembled WGS sequence"/>
</dbReference>
<reference evidence="4 5" key="1">
    <citation type="submission" date="2020-08" db="EMBL/GenBank/DDBJ databases">
        <title>Sequencing the genomes of 1000 actinobacteria strains.</title>
        <authorList>
            <person name="Klenk H.-P."/>
        </authorList>
    </citation>
    <scope>NUCLEOTIDE SEQUENCE [LARGE SCALE GENOMIC DNA]</scope>
    <source>
        <strain evidence="4 5">DSM 45823</strain>
    </source>
</reference>
<proteinExistence type="predicted"/>
<evidence type="ECO:0000259" key="3">
    <source>
        <dbReference type="Pfam" id="PF11887"/>
    </source>
</evidence>
<evidence type="ECO:0000313" key="4">
    <source>
        <dbReference type="EMBL" id="MBA9007603.1"/>
    </source>
</evidence>
<keyword evidence="5" id="KW-1185">Reference proteome</keyword>
<evidence type="ECO:0000259" key="2">
    <source>
        <dbReference type="Pfam" id="PF02470"/>
    </source>
</evidence>
<accession>A0A7W3RBM8</accession>
<dbReference type="InterPro" id="IPR003399">
    <property type="entry name" value="Mce/MlaD"/>
</dbReference>
<keyword evidence="1" id="KW-0472">Membrane</keyword>
<feature type="domain" description="Mce/MlaD" evidence="2">
    <location>
        <begin position="41"/>
        <end position="116"/>
    </location>
</feature>
<dbReference type="PANTHER" id="PTHR33371">
    <property type="entry name" value="INTERMEMBRANE PHOSPHOLIPID TRANSPORT SYSTEM BINDING PROTEIN MLAD-RELATED"/>
    <property type="match status" value="1"/>
</dbReference>
<protein>
    <submittedName>
        <fullName evidence="4">Phospholipid/cholesterol/gamma-HCH transport system substrate-binding protein</fullName>
    </submittedName>
</protein>
<dbReference type="AlphaFoldDB" id="A0A7W3RBM8"/>
<gene>
    <name evidence="4" type="ORF">HNR21_006485</name>
</gene>
<dbReference type="Pfam" id="PF02470">
    <property type="entry name" value="MlaD"/>
    <property type="match status" value="1"/>
</dbReference>
<dbReference type="PANTHER" id="PTHR33371:SF16">
    <property type="entry name" value="MCE-FAMILY PROTEIN MCE3F"/>
    <property type="match status" value="1"/>
</dbReference>